<reference evidence="2 3" key="1">
    <citation type="submission" date="2021-10" db="EMBL/GenBank/DDBJ databases">
        <authorList>
            <person name="Criscuolo A."/>
        </authorList>
    </citation>
    <scope>NUCLEOTIDE SEQUENCE [LARGE SCALE GENOMIC DNA]</scope>
    <source>
        <strain evidence="3">CIP 111883</strain>
    </source>
</reference>
<gene>
    <name evidence="2" type="primary">yesV_1</name>
    <name evidence="2" type="ORF">BACCIP111883_01715</name>
</gene>
<keyword evidence="1" id="KW-0812">Transmembrane</keyword>
<protein>
    <recommendedName>
        <fullName evidence="4">DUF624 domain-containing protein</fullName>
    </recommendedName>
</protein>
<feature type="transmembrane region" description="Helical" evidence="1">
    <location>
        <begin position="176"/>
        <end position="198"/>
    </location>
</feature>
<keyword evidence="1" id="KW-1133">Transmembrane helix</keyword>
<evidence type="ECO:0000313" key="2">
    <source>
        <dbReference type="EMBL" id="CAG9620943.1"/>
    </source>
</evidence>
<comment type="caution">
    <text evidence="2">The sequence shown here is derived from an EMBL/GenBank/DDBJ whole genome shotgun (WGS) entry which is preliminary data.</text>
</comment>
<proteinExistence type="predicted"/>
<keyword evidence="1" id="KW-0472">Membrane</keyword>
<evidence type="ECO:0008006" key="4">
    <source>
        <dbReference type="Google" id="ProtNLM"/>
    </source>
</evidence>
<dbReference type="Pfam" id="PF04854">
    <property type="entry name" value="DUF624"/>
    <property type="match status" value="1"/>
</dbReference>
<dbReference type="RefSeq" id="WP_230500852.1">
    <property type="nucleotide sequence ID" value="NZ_CAKJTJ010000007.1"/>
</dbReference>
<accession>A0ABM8YMH1</accession>
<evidence type="ECO:0000313" key="3">
    <source>
        <dbReference type="Proteomes" id="UP000789833"/>
    </source>
</evidence>
<dbReference type="InterPro" id="IPR006938">
    <property type="entry name" value="DUF624"/>
</dbReference>
<name>A0ABM8YMH1_9BACI</name>
<feature type="transmembrane region" description="Helical" evidence="1">
    <location>
        <begin position="80"/>
        <end position="99"/>
    </location>
</feature>
<feature type="transmembrane region" description="Helical" evidence="1">
    <location>
        <begin position="111"/>
        <end position="132"/>
    </location>
</feature>
<keyword evidence="3" id="KW-1185">Reference proteome</keyword>
<dbReference type="EMBL" id="CAKJTJ010000007">
    <property type="protein sequence ID" value="CAG9620943.1"/>
    <property type="molecule type" value="Genomic_DNA"/>
</dbReference>
<sequence>MEMGGLWGGFYNISQVIMRLAYLNILWILFTLLGGILFGIMPATTALFAVIRKYRQGFSDLPVFKTFWGYYKKEFLKSNVLGMLLFILGYLLYLNLTLLQGEAWLSIGLRYVMLFFCVLFFIVILMIFQVYVQYNLKLFQYVKTALLIGLSYPHFILLMVAGIFLLQYLFFFIPGIIPFFGASLLAYMMSGVTEIIYLKMNAKEKKKETVPV</sequence>
<evidence type="ECO:0000256" key="1">
    <source>
        <dbReference type="SAM" id="Phobius"/>
    </source>
</evidence>
<feature type="transmembrane region" description="Helical" evidence="1">
    <location>
        <begin position="144"/>
        <end position="170"/>
    </location>
</feature>
<organism evidence="2 3">
    <name type="scientific">Sutcliffiella rhizosphaerae</name>
    <dbReference type="NCBI Taxonomy" id="2880967"/>
    <lineage>
        <taxon>Bacteria</taxon>
        <taxon>Bacillati</taxon>
        <taxon>Bacillota</taxon>
        <taxon>Bacilli</taxon>
        <taxon>Bacillales</taxon>
        <taxon>Bacillaceae</taxon>
        <taxon>Sutcliffiella</taxon>
    </lineage>
</organism>
<feature type="transmembrane region" description="Helical" evidence="1">
    <location>
        <begin position="20"/>
        <end position="51"/>
    </location>
</feature>
<dbReference type="Proteomes" id="UP000789833">
    <property type="component" value="Unassembled WGS sequence"/>
</dbReference>